<dbReference type="RefSeq" id="XP_067180966.1">
    <property type="nucleotide sequence ID" value="XM_067324609.1"/>
</dbReference>
<dbReference type="EMBL" id="JAFEUZ010000008">
    <property type="protein sequence ID" value="KAG5485813.1"/>
    <property type="molecule type" value="Genomic_DNA"/>
</dbReference>
<feature type="compositionally biased region" description="Basic and acidic residues" evidence="1">
    <location>
        <begin position="110"/>
        <end position="121"/>
    </location>
</feature>
<dbReference type="GeneID" id="92517121"/>
<comment type="caution">
    <text evidence="2">The sequence shown here is derived from an EMBL/GenBank/DDBJ whole genome shotgun (WGS) entry which is preliminary data.</text>
</comment>
<keyword evidence="3" id="KW-1185">Reference proteome</keyword>
<reference evidence="3" key="2">
    <citation type="journal article" date="2021" name="Sci. Data">
        <title>Chromosome-scale genome sequencing, assembly and annotation of six genomes from subfamily Leishmaniinae.</title>
        <authorList>
            <person name="Almutairi H."/>
            <person name="Urbaniak M.D."/>
            <person name="Bates M.D."/>
            <person name="Jariyapan N."/>
            <person name="Kwakye-Nuako G."/>
            <person name="Thomaz Soccol V."/>
            <person name="Al-Salem W.S."/>
            <person name="Dillon R.J."/>
            <person name="Bates P.A."/>
            <person name="Gatherer D."/>
        </authorList>
    </citation>
    <scope>NUCLEOTIDE SEQUENCE [LARGE SCALE GENOMIC DNA]</scope>
</reference>
<dbReference type="Proteomes" id="UP000673552">
    <property type="component" value="Unassembled WGS sequence"/>
</dbReference>
<dbReference type="KEGG" id="lmat:92517121"/>
<evidence type="ECO:0000256" key="1">
    <source>
        <dbReference type="SAM" id="MobiDB-lite"/>
    </source>
</evidence>
<protein>
    <submittedName>
        <fullName evidence="2">Uncharacterized protein</fullName>
    </submittedName>
</protein>
<gene>
    <name evidence="2" type="ORF">LSCM1_07226</name>
</gene>
<name>A0A836L1V4_9TRYP</name>
<organism evidence="2 3">
    <name type="scientific">Leishmania martiniquensis</name>
    <dbReference type="NCBI Taxonomy" id="1580590"/>
    <lineage>
        <taxon>Eukaryota</taxon>
        <taxon>Discoba</taxon>
        <taxon>Euglenozoa</taxon>
        <taxon>Kinetoplastea</taxon>
        <taxon>Metakinetoplastina</taxon>
        <taxon>Trypanosomatida</taxon>
        <taxon>Trypanosomatidae</taxon>
        <taxon>Leishmaniinae</taxon>
        <taxon>Leishmania</taxon>
    </lineage>
</organism>
<accession>A0A836L1V4</accession>
<sequence>MSAESQRSLSCTLLPVQKAISLTVREATKDAILEALFKYTDISAETFELYVKANNKLISLGENTNNYESVFALVRCRGGGKGGFRKQLEKKGRGFARAKMKEKRNSTKVVPREEGKTEHKKPDTLIVKKKLAKAEPSATRTLVKQGLALVMDSFRKKEDS</sequence>
<proteinExistence type="predicted"/>
<reference evidence="3" key="1">
    <citation type="journal article" date="2021" name="Microbiol. Resour. Announc.">
        <title>LGAAP: Leishmaniinae Genome Assembly and Annotation Pipeline.</title>
        <authorList>
            <person name="Almutairi H."/>
            <person name="Urbaniak M.D."/>
            <person name="Bates M.D."/>
            <person name="Jariyapan N."/>
            <person name="Kwakye-Nuako G."/>
            <person name="Thomaz-Soccol V."/>
            <person name="Al-Salem W.S."/>
            <person name="Dillon R.J."/>
            <person name="Bates P.A."/>
            <person name="Gatherer D."/>
        </authorList>
    </citation>
    <scope>NUCLEOTIDE SEQUENCE [LARGE SCALE GENOMIC DNA]</scope>
</reference>
<evidence type="ECO:0000313" key="2">
    <source>
        <dbReference type="EMBL" id="KAG5485813.1"/>
    </source>
</evidence>
<dbReference type="OrthoDB" id="261359at2759"/>
<dbReference type="AlphaFoldDB" id="A0A836L1V4"/>
<feature type="region of interest" description="Disordered" evidence="1">
    <location>
        <begin position="95"/>
        <end position="121"/>
    </location>
</feature>
<evidence type="ECO:0000313" key="3">
    <source>
        <dbReference type="Proteomes" id="UP000673552"/>
    </source>
</evidence>